<reference evidence="1" key="1">
    <citation type="submission" date="2020-09" db="EMBL/GenBank/DDBJ databases">
        <title>Genome-Enabled Discovery of Anthraquinone Biosynthesis in Senna tora.</title>
        <authorList>
            <person name="Kang S.-H."/>
            <person name="Pandey R.P."/>
            <person name="Lee C.-M."/>
            <person name="Sim J.-S."/>
            <person name="Jeong J.-T."/>
            <person name="Choi B.-S."/>
            <person name="Jung M."/>
            <person name="Ginzburg D."/>
            <person name="Zhao K."/>
            <person name="Won S.Y."/>
            <person name="Oh T.-J."/>
            <person name="Yu Y."/>
            <person name="Kim N.-H."/>
            <person name="Lee O.R."/>
            <person name="Lee T.-H."/>
            <person name="Bashyal P."/>
            <person name="Kim T.-S."/>
            <person name="Lee W.-H."/>
            <person name="Kawkins C."/>
            <person name="Kim C.-K."/>
            <person name="Kim J.S."/>
            <person name="Ahn B.O."/>
            <person name="Rhee S.Y."/>
            <person name="Sohng J.K."/>
        </authorList>
    </citation>
    <scope>NUCLEOTIDE SEQUENCE</scope>
    <source>
        <tissue evidence="1">Leaf</tissue>
    </source>
</reference>
<organism evidence="1 2">
    <name type="scientific">Senna tora</name>
    <dbReference type="NCBI Taxonomy" id="362788"/>
    <lineage>
        <taxon>Eukaryota</taxon>
        <taxon>Viridiplantae</taxon>
        <taxon>Streptophyta</taxon>
        <taxon>Embryophyta</taxon>
        <taxon>Tracheophyta</taxon>
        <taxon>Spermatophyta</taxon>
        <taxon>Magnoliopsida</taxon>
        <taxon>eudicotyledons</taxon>
        <taxon>Gunneridae</taxon>
        <taxon>Pentapetalae</taxon>
        <taxon>rosids</taxon>
        <taxon>fabids</taxon>
        <taxon>Fabales</taxon>
        <taxon>Fabaceae</taxon>
        <taxon>Caesalpinioideae</taxon>
        <taxon>Cassia clade</taxon>
        <taxon>Senna</taxon>
    </lineage>
</organism>
<comment type="caution">
    <text evidence="1">The sequence shown here is derived from an EMBL/GenBank/DDBJ whole genome shotgun (WGS) entry which is preliminary data.</text>
</comment>
<sequence>MDDEIGVGFDFMEENDEMGREIERGLVEYTITRRGQSGEETDLVFLLLLRTILEIFKITSYRSKLIGRILKFSIGMTKVPFQYATWGLDE</sequence>
<dbReference type="AlphaFoldDB" id="A0A834TSU6"/>
<name>A0A834TSU6_9FABA</name>
<evidence type="ECO:0000313" key="2">
    <source>
        <dbReference type="Proteomes" id="UP000634136"/>
    </source>
</evidence>
<evidence type="ECO:0000313" key="1">
    <source>
        <dbReference type="EMBL" id="KAF7827507.1"/>
    </source>
</evidence>
<proteinExistence type="predicted"/>
<dbReference type="Proteomes" id="UP000634136">
    <property type="component" value="Unassembled WGS sequence"/>
</dbReference>
<gene>
    <name evidence="1" type="ORF">G2W53_018671</name>
</gene>
<keyword evidence="2" id="KW-1185">Reference proteome</keyword>
<dbReference type="EMBL" id="JAAIUW010000006">
    <property type="protein sequence ID" value="KAF7827507.1"/>
    <property type="molecule type" value="Genomic_DNA"/>
</dbReference>
<accession>A0A834TSU6</accession>
<protein>
    <submittedName>
        <fullName evidence="1">Uncharacterized protein</fullName>
    </submittedName>
</protein>